<dbReference type="PANTHER" id="PTHR34815:SF2">
    <property type="entry name" value="N-ACETYLTRANSFERASE DOMAIN-CONTAINING PROTEIN"/>
    <property type="match status" value="1"/>
</dbReference>
<dbReference type="PANTHER" id="PTHR34815">
    <property type="entry name" value="LYSINE ACETYLTRANSFERASE"/>
    <property type="match status" value="1"/>
</dbReference>
<dbReference type="Pfam" id="PF13527">
    <property type="entry name" value="Acetyltransf_9"/>
    <property type="match status" value="1"/>
</dbReference>
<comment type="caution">
    <text evidence="2">The sequence shown here is derived from an EMBL/GenBank/DDBJ whole genome shotgun (WGS) entry which is preliminary data.</text>
</comment>
<protein>
    <submittedName>
        <fullName evidence="2">5816_t:CDS:1</fullName>
    </submittedName>
</protein>
<dbReference type="InterPro" id="IPR016181">
    <property type="entry name" value="Acyl_CoA_acyltransferase"/>
</dbReference>
<dbReference type="EMBL" id="CAJVPP010000629">
    <property type="protein sequence ID" value="CAG8499027.1"/>
    <property type="molecule type" value="Genomic_DNA"/>
</dbReference>
<dbReference type="SUPFAM" id="SSF55729">
    <property type="entry name" value="Acyl-CoA N-acyltransferases (Nat)"/>
    <property type="match status" value="1"/>
</dbReference>
<dbReference type="InterPro" id="IPR055100">
    <property type="entry name" value="GNAT_LYC1-like"/>
</dbReference>
<gene>
    <name evidence="2" type="ORF">FMOSSE_LOCUS3937</name>
</gene>
<dbReference type="AlphaFoldDB" id="A0A9N8ZKL3"/>
<sequence length="354" mass="40895">MVSTYNLSELILIEATPEQVIITNRNSFVEWGAPHLTLEEYLSRERLLSSLPFTSKNFTVWILVPRSTPETTTNILSSCETFIRPALVQPSQKQYCYSIASVFTPPEHRKNGYASYMMEMLGKKLKENFQGVGFSFLYSDIGTEFYSRLGWKVFGHKEIQFNIENENLNDITSDIANAIPLSWTDVEDLTKYDCSLIENEIGVSSAKHGAVVLPTFECFEWLFARSNFYAKVKKLREPKIWGVKLANGDDQIIGFVIWTYNFQEEILQILRFRSLNTNVTKSLIKRAKLYASYCNFKKITVWNPNLKLFTDTTIIEGGELVERTKSLPSLAWYNNDKGFNDDVEWILNENYAWC</sequence>
<dbReference type="Pfam" id="PF22998">
    <property type="entry name" value="GNAT_LYC1-like"/>
    <property type="match status" value="1"/>
</dbReference>
<reference evidence="2" key="1">
    <citation type="submission" date="2021-06" db="EMBL/GenBank/DDBJ databases">
        <authorList>
            <person name="Kallberg Y."/>
            <person name="Tangrot J."/>
            <person name="Rosling A."/>
        </authorList>
    </citation>
    <scope>NUCLEOTIDE SEQUENCE</scope>
    <source>
        <strain evidence="2">87-6 pot B 2015</strain>
    </source>
</reference>
<dbReference type="Gene3D" id="3.40.630.30">
    <property type="match status" value="1"/>
</dbReference>
<evidence type="ECO:0000313" key="3">
    <source>
        <dbReference type="Proteomes" id="UP000789375"/>
    </source>
</evidence>
<name>A0A9N8ZKL3_FUNMO</name>
<keyword evidence="3" id="KW-1185">Reference proteome</keyword>
<organism evidence="2 3">
    <name type="scientific">Funneliformis mosseae</name>
    <name type="common">Endomycorrhizal fungus</name>
    <name type="synonym">Glomus mosseae</name>
    <dbReference type="NCBI Taxonomy" id="27381"/>
    <lineage>
        <taxon>Eukaryota</taxon>
        <taxon>Fungi</taxon>
        <taxon>Fungi incertae sedis</taxon>
        <taxon>Mucoromycota</taxon>
        <taxon>Glomeromycotina</taxon>
        <taxon>Glomeromycetes</taxon>
        <taxon>Glomerales</taxon>
        <taxon>Glomeraceae</taxon>
        <taxon>Funneliformis</taxon>
    </lineage>
</organism>
<dbReference type="InterPro" id="IPR053013">
    <property type="entry name" value="LAT"/>
</dbReference>
<evidence type="ECO:0000313" key="2">
    <source>
        <dbReference type="EMBL" id="CAG8499027.1"/>
    </source>
</evidence>
<proteinExistence type="predicted"/>
<dbReference type="Proteomes" id="UP000789375">
    <property type="component" value="Unassembled WGS sequence"/>
</dbReference>
<evidence type="ECO:0000259" key="1">
    <source>
        <dbReference type="Pfam" id="PF22998"/>
    </source>
</evidence>
<accession>A0A9N8ZKL3</accession>
<feature type="domain" description="LYC1 C-terminal" evidence="1">
    <location>
        <begin position="172"/>
        <end position="354"/>
    </location>
</feature>